<reference evidence="1 2" key="1">
    <citation type="submission" date="2020-09" db="EMBL/GenBank/DDBJ databases">
        <authorList>
            <person name="Kim M.K."/>
        </authorList>
    </citation>
    <scope>NUCLEOTIDE SEQUENCE [LARGE SCALE GENOMIC DNA]</scope>
    <source>
        <strain evidence="1 2">BT189</strain>
    </source>
</reference>
<name>A0ABR8JR30_9BACT</name>
<dbReference type="EMBL" id="JACXAC010000001">
    <property type="protein sequence ID" value="MBD2721261.1"/>
    <property type="molecule type" value="Genomic_DNA"/>
</dbReference>
<proteinExistence type="predicted"/>
<gene>
    <name evidence="1" type="ORF">IC234_03905</name>
</gene>
<keyword evidence="2" id="KW-1185">Reference proteome</keyword>
<accession>A0ABR8JR30</accession>
<comment type="caution">
    <text evidence="1">The sequence shown here is derived from an EMBL/GenBank/DDBJ whole genome shotgun (WGS) entry which is preliminary data.</text>
</comment>
<evidence type="ECO:0000313" key="2">
    <source>
        <dbReference type="Proteomes" id="UP000606003"/>
    </source>
</evidence>
<protein>
    <submittedName>
        <fullName evidence="1">Outer membrane beta-barrel protein</fullName>
    </submittedName>
</protein>
<dbReference type="Proteomes" id="UP000606003">
    <property type="component" value="Unassembled WGS sequence"/>
</dbReference>
<evidence type="ECO:0000313" key="1">
    <source>
        <dbReference type="EMBL" id="MBD2721261.1"/>
    </source>
</evidence>
<dbReference type="RefSeq" id="WP_190922512.1">
    <property type="nucleotide sequence ID" value="NZ_JACXAC010000001.1"/>
</dbReference>
<organism evidence="1 2">
    <name type="scientific">Hymenobacter armeniacus</name>
    <dbReference type="NCBI Taxonomy" id="2771358"/>
    <lineage>
        <taxon>Bacteria</taxon>
        <taxon>Pseudomonadati</taxon>
        <taxon>Bacteroidota</taxon>
        <taxon>Cytophagia</taxon>
        <taxon>Cytophagales</taxon>
        <taxon>Hymenobacteraceae</taxon>
        <taxon>Hymenobacter</taxon>
    </lineage>
</organism>
<sequence length="383" mass="42488">MQRAFLPFFLLLSGLTAGLNEARAARLAVPATVQDTIVMRLPNKATLTVTVRDAAQLRQLKNYHLDSLTTRLATYITQAEAAAKAGTTNQVTMRFYPDKDQPGQNLPEEIRITAHKPGTDGTKGPTKTQVYLNKKFGITTYNDGDGKNSFEISSKNGKAKTKEDSLKRENAYDRHHVDLRFDIGLTTLVNSTSTAALVTPSLSTWGSTYINFGLDYVQALHYTKRSKLALTFGPEFGGNYLQLNGNDQWMQSSTATFVERAPDAKQIDKAQLYIGTLNLPVMLRLQLRNKEDKRTLSAGIGGFGGYRLASNTKTEYKVAGSDYKHEDKISGPLNLNNWQYGVQGEIGFHALQLFAKYNMNELFQEGKGPQTHLLTFGLNIIGF</sequence>